<evidence type="ECO:0000259" key="5">
    <source>
        <dbReference type="Pfam" id="PF07992"/>
    </source>
</evidence>
<comment type="similarity">
    <text evidence="1">Belongs to the class-II pyridine nucleotide-disulfide oxidoreductase family.</text>
</comment>
<dbReference type="AlphaFoldDB" id="A0A9P9EN53"/>
<evidence type="ECO:0000256" key="1">
    <source>
        <dbReference type="ARBA" id="ARBA00009333"/>
    </source>
</evidence>
<proteinExistence type="inferred from homology"/>
<feature type="signal peptide" evidence="4">
    <location>
        <begin position="1"/>
        <end position="19"/>
    </location>
</feature>
<name>A0A9P9EN53_9HYPO</name>
<gene>
    <name evidence="6" type="ORF">B0J13DRAFT_61995</name>
</gene>
<dbReference type="InterPro" id="IPR023753">
    <property type="entry name" value="FAD/NAD-binding_dom"/>
</dbReference>
<dbReference type="EMBL" id="JAGMUU010000013">
    <property type="protein sequence ID" value="KAH7140144.1"/>
    <property type="molecule type" value="Genomic_DNA"/>
</dbReference>
<dbReference type="Proteomes" id="UP000717696">
    <property type="component" value="Unassembled WGS sequence"/>
</dbReference>
<protein>
    <submittedName>
        <fullName evidence="6">Sulphydryl oxidase</fullName>
    </submittedName>
</protein>
<accession>A0A9P9EN53</accession>
<reference evidence="6" key="1">
    <citation type="journal article" date="2021" name="Nat. Commun.">
        <title>Genetic determinants of endophytism in the Arabidopsis root mycobiome.</title>
        <authorList>
            <person name="Mesny F."/>
            <person name="Miyauchi S."/>
            <person name="Thiergart T."/>
            <person name="Pickel B."/>
            <person name="Atanasova L."/>
            <person name="Karlsson M."/>
            <person name="Huettel B."/>
            <person name="Barry K.W."/>
            <person name="Haridas S."/>
            <person name="Chen C."/>
            <person name="Bauer D."/>
            <person name="Andreopoulos W."/>
            <person name="Pangilinan J."/>
            <person name="LaButti K."/>
            <person name="Riley R."/>
            <person name="Lipzen A."/>
            <person name="Clum A."/>
            <person name="Drula E."/>
            <person name="Henrissat B."/>
            <person name="Kohler A."/>
            <person name="Grigoriev I.V."/>
            <person name="Martin F.M."/>
            <person name="Hacquard S."/>
        </authorList>
    </citation>
    <scope>NUCLEOTIDE SEQUENCE</scope>
    <source>
        <strain evidence="6">MPI-CAGE-AT-0021</strain>
    </source>
</reference>
<dbReference type="Gene3D" id="3.50.50.60">
    <property type="entry name" value="FAD/NAD(P)-binding domain"/>
    <property type="match status" value="2"/>
</dbReference>
<evidence type="ECO:0000313" key="7">
    <source>
        <dbReference type="Proteomes" id="UP000717696"/>
    </source>
</evidence>
<keyword evidence="4" id="KW-0732">Signal</keyword>
<evidence type="ECO:0000256" key="4">
    <source>
        <dbReference type="SAM" id="SignalP"/>
    </source>
</evidence>
<dbReference type="PRINTS" id="PR00368">
    <property type="entry name" value="FADPNR"/>
</dbReference>
<dbReference type="Pfam" id="PF07992">
    <property type="entry name" value="Pyr_redox_2"/>
    <property type="match status" value="1"/>
</dbReference>
<dbReference type="SUPFAM" id="SSF51905">
    <property type="entry name" value="FAD/NAD(P)-binding domain"/>
    <property type="match status" value="1"/>
</dbReference>
<organism evidence="6 7">
    <name type="scientific">Dactylonectria estremocensis</name>
    <dbReference type="NCBI Taxonomy" id="1079267"/>
    <lineage>
        <taxon>Eukaryota</taxon>
        <taxon>Fungi</taxon>
        <taxon>Dikarya</taxon>
        <taxon>Ascomycota</taxon>
        <taxon>Pezizomycotina</taxon>
        <taxon>Sordariomycetes</taxon>
        <taxon>Hypocreomycetidae</taxon>
        <taxon>Hypocreales</taxon>
        <taxon>Nectriaceae</taxon>
        <taxon>Dactylonectria</taxon>
    </lineage>
</organism>
<sequence>MRFLHSILIPAILSFAIAAAVPQERAESEIYDAIIVGGGPAGLSALSGLARVRRNVLLLDSGVYRNAPTRHMHDVLGFDGVTPAYYRWAAREQLSYYDTVTMKNATVTKITPQQNNTRFSVTAVFHGKGKKPRTVTARKIVLATGLHDILPGTPGVQANWGKGIFWCPWCDGHEHADQPLGLLAGLDEIPGMVREMLTLNTDIVAFVNGTDTPELRAATEVKSPEWQTYLDIHNVTIENRTISEIKRLRDGTNGDEDPSLPSVAETDLFSVRFSKGRAVERAAFLASFGDEQASKVGENMGVNLWGGRLAVDPTAGLVTNIPGVYAVGDANSDNVTNVPHALFSGKRTAVFLHVRLERENAAIELADAPDEYEGKRNILDERSVWERMNGERGDILYAGEFEQ</sequence>
<dbReference type="GO" id="GO:0016491">
    <property type="term" value="F:oxidoreductase activity"/>
    <property type="evidence" value="ECO:0007669"/>
    <property type="project" value="UniProtKB-KW"/>
</dbReference>
<evidence type="ECO:0000313" key="6">
    <source>
        <dbReference type="EMBL" id="KAH7140144.1"/>
    </source>
</evidence>
<keyword evidence="7" id="KW-1185">Reference proteome</keyword>
<dbReference type="InterPro" id="IPR036188">
    <property type="entry name" value="FAD/NAD-bd_sf"/>
</dbReference>
<dbReference type="InterPro" id="IPR050097">
    <property type="entry name" value="Ferredoxin-NADP_redctase_2"/>
</dbReference>
<feature type="domain" description="FAD/NAD(P)-binding" evidence="5">
    <location>
        <begin position="31"/>
        <end position="179"/>
    </location>
</feature>
<dbReference type="PRINTS" id="PR00469">
    <property type="entry name" value="PNDRDTASEII"/>
</dbReference>
<dbReference type="PANTHER" id="PTHR48105">
    <property type="entry name" value="THIOREDOXIN REDUCTASE 1-RELATED-RELATED"/>
    <property type="match status" value="1"/>
</dbReference>
<dbReference type="GO" id="GO:0097237">
    <property type="term" value="P:cellular response to toxic substance"/>
    <property type="evidence" value="ECO:0007669"/>
    <property type="project" value="UniProtKB-ARBA"/>
</dbReference>
<keyword evidence="2" id="KW-0285">Flavoprotein</keyword>
<comment type="caution">
    <text evidence="6">The sequence shown here is derived from an EMBL/GenBank/DDBJ whole genome shotgun (WGS) entry which is preliminary data.</text>
</comment>
<evidence type="ECO:0000256" key="3">
    <source>
        <dbReference type="ARBA" id="ARBA00023002"/>
    </source>
</evidence>
<keyword evidence="3" id="KW-0560">Oxidoreductase</keyword>
<dbReference type="OrthoDB" id="4570620at2759"/>
<evidence type="ECO:0000256" key="2">
    <source>
        <dbReference type="ARBA" id="ARBA00022630"/>
    </source>
</evidence>
<feature type="chain" id="PRO_5040490766" evidence="4">
    <location>
        <begin position="20"/>
        <end position="403"/>
    </location>
</feature>